<evidence type="ECO:0000313" key="2">
    <source>
        <dbReference type="EMBL" id="BBP88974.1"/>
    </source>
</evidence>
<evidence type="ECO:0000313" key="3">
    <source>
        <dbReference type="Proteomes" id="UP000464658"/>
    </source>
</evidence>
<proteinExistence type="predicted"/>
<gene>
    <name evidence="2" type="ORF">BsIDN1_25920</name>
</gene>
<dbReference type="AlphaFoldDB" id="A0A5S9M9X8"/>
<feature type="domain" description="AbrB C-terminal" evidence="1">
    <location>
        <begin position="29"/>
        <end position="64"/>
    </location>
</feature>
<dbReference type="Pfam" id="PF18277">
    <property type="entry name" value="AbrB_C"/>
    <property type="match status" value="1"/>
</dbReference>
<dbReference type="EMBL" id="AP021906">
    <property type="protein sequence ID" value="BBP88974.1"/>
    <property type="molecule type" value="Genomic_DNA"/>
</dbReference>
<protein>
    <recommendedName>
        <fullName evidence="1">AbrB C-terminal domain-containing protein</fullName>
    </recommendedName>
</protein>
<reference evidence="2 3" key="1">
    <citation type="submission" date="2019-12" db="EMBL/GenBank/DDBJ databases">
        <title>Full genome sequence of a Bacillus safensis strain isolated from commercially available natto in Indonesia.</title>
        <authorList>
            <person name="Yoshida M."/>
            <person name="Uomi M."/>
            <person name="Waturangi D."/>
            <person name="Ekaputri J.J."/>
            <person name="Setiamarga D.H.E."/>
        </authorList>
    </citation>
    <scope>NUCLEOTIDE SEQUENCE [LARGE SCALE GENOMIC DNA]</scope>
    <source>
        <strain evidence="2 3">IDN1</strain>
    </source>
</reference>
<accession>A0A5S9M9X8</accession>
<name>A0A5S9M9X8_BACIA</name>
<dbReference type="Proteomes" id="UP000464658">
    <property type="component" value="Chromosome"/>
</dbReference>
<dbReference type="InterPro" id="IPR040678">
    <property type="entry name" value="AbrB_C"/>
</dbReference>
<evidence type="ECO:0000259" key="1">
    <source>
        <dbReference type="Pfam" id="PF18277"/>
    </source>
</evidence>
<organism evidence="2 3">
    <name type="scientific">Bacillus safensis</name>
    <dbReference type="NCBI Taxonomy" id="561879"/>
    <lineage>
        <taxon>Bacteria</taxon>
        <taxon>Bacillati</taxon>
        <taxon>Bacillota</taxon>
        <taxon>Bacilli</taxon>
        <taxon>Bacillales</taxon>
        <taxon>Bacillaceae</taxon>
        <taxon>Bacillus</taxon>
    </lineage>
</organism>
<sequence length="68" mass="7656">MISLLKTVWNFFIDGDKIVLKKKYQPEGVCLMTGEITSENHEYGNGQITLSAEGAELLLKELQEALQK</sequence>